<feature type="binding site" evidence="18">
    <location>
        <position position="181"/>
    </location>
    <ligand>
        <name>Zn(2+)</name>
        <dbReference type="ChEBI" id="CHEBI:29105"/>
    </ligand>
</feature>
<comment type="catalytic activity">
    <reaction evidence="1 18">
        <text>7-phospho-2-dehydro-3-deoxy-D-arabino-heptonate = 3-dehydroquinate + phosphate</text>
        <dbReference type="Rhea" id="RHEA:21968"/>
        <dbReference type="ChEBI" id="CHEBI:32364"/>
        <dbReference type="ChEBI" id="CHEBI:43474"/>
        <dbReference type="ChEBI" id="CHEBI:58394"/>
        <dbReference type="EC" id="4.2.3.4"/>
    </reaction>
</comment>
<keyword evidence="22" id="KW-1185">Reference proteome</keyword>
<evidence type="ECO:0000256" key="8">
    <source>
        <dbReference type="ARBA" id="ARBA00017684"/>
    </source>
</evidence>
<evidence type="ECO:0000313" key="21">
    <source>
        <dbReference type="EMBL" id="ASK63341.1"/>
    </source>
</evidence>
<evidence type="ECO:0000256" key="16">
    <source>
        <dbReference type="ARBA" id="ARBA00023239"/>
    </source>
</evidence>
<keyword evidence="14 18" id="KW-0520">NAD</keyword>
<comment type="cofactor">
    <cofactor evidence="3">
        <name>Zn(2+)</name>
        <dbReference type="ChEBI" id="CHEBI:29105"/>
    </cofactor>
</comment>
<dbReference type="UniPathway" id="UPA00053">
    <property type="reaction ID" value="UER00085"/>
</dbReference>
<dbReference type="GO" id="GO:0046872">
    <property type="term" value="F:metal ion binding"/>
    <property type="evidence" value="ECO:0007669"/>
    <property type="project" value="UniProtKB-KW"/>
</dbReference>
<feature type="binding site" evidence="18">
    <location>
        <position position="139"/>
    </location>
    <ligand>
        <name>NAD(+)</name>
        <dbReference type="ChEBI" id="CHEBI:57540"/>
    </ligand>
</feature>
<dbReference type="AlphaFoldDB" id="A0A220U682"/>
<evidence type="ECO:0000256" key="13">
    <source>
        <dbReference type="ARBA" id="ARBA00022833"/>
    </source>
</evidence>
<dbReference type="OrthoDB" id="9806583at2"/>
<feature type="binding site" evidence="18">
    <location>
        <begin position="103"/>
        <end position="107"/>
    </location>
    <ligand>
        <name>NAD(+)</name>
        <dbReference type="ChEBI" id="CHEBI:57540"/>
    </ligand>
</feature>
<evidence type="ECO:0000256" key="11">
    <source>
        <dbReference type="ARBA" id="ARBA00022723"/>
    </source>
</evidence>
<evidence type="ECO:0000256" key="17">
    <source>
        <dbReference type="ARBA" id="ARBA00023285"/>
    </source>
</evidence>
<dbReference type="SUPFAM" id="SSF56796">
    <property type="entry name" value="Dehydroquinate synthase-like"/>
    <property type="match status" value="1"/>
</dbReference>
<evidence type="ECO:0000256" key="6">
    <source>
        <dbReference type="ARBA" id="ARBA00005412"/>
    </source>
</evidence>
<keyword evidence="17 18" id="KW-0170">Cobalt</keyword>
<dbReference type="NCBIfam" id="TIGR01357">
    <property type="entry name" value="aroB"/>
    <property type="match status" value="1"/>
</dbReference>
<evidence type="ECO:0000256" key="10">
    <source>
        <dbReference type="ARBA" id="ARBA00022605"/>
    </source>
</evidence>
<accession>A0A220U682</accession>
<dbReference type="InterPro" id="IPR016037">
    <property type="entry name" value="DHQ_synth_AroB"/>
</dbReference>
<keyword evidence="11 18" id="KW-0479">Metal-binding</keyword>
<dbReference type="GO" id="GO:0005737">
    <property type="term" value="C:cytoplasm"/>
    <property type="evidence" value="ECO:0007669"/>
    <property type="project" value="UniProtKB-SubCell"/>
</dbReference>
<organism evidence="21 22">
    <name type="scientific">Virgibacillus phasianinus</name>
    <dbReference type="NCBI Taxonomy" id="2017483"/>
    <lineage>
        <taxon>Bacteria</taxon>
        <taxon>Bacillati</taxon>
        <taxon>Bacillota</taxon>
        <taxon>Bacilli</taxon>
        <taxon>Bacillales</taxon>
        <taxon>Bacillaceae</taxon>
        <taxon>Virgibacillus</taxon>
    </lineage>
</organism>
<comment type="cofactor">
    <cofactor evidence="18">
        <name>Co(2+)</name>
        <dbReference type="ChEBI" id="CHEBI:48828"/>
    </cofactor>
    <cofactor evidence="18">
        <name>Zn(2+)</name>
        <dbReference type="ChEBI" id="CHEBI:29105"/>
    </cofactor>
    <text evidence="18">Binds 1 divalent metal cation per subunit. Can use either Co(2+) or Zn(2+).</text>
</comment>
<dbReference type="GO" id="GO:0009073">
    <property type="term" value="P:aromatic amino acid family biosynthetic process"/>
    <property type="evidence" value="ECO:0007669"/>
    <property type="project" value="UniProtKB-KW"/>
</dbReference>
<comment type="cofactor">
    <cofactor evidence="2 18">
        <name>NAD(+)</name>
        <dbReference type="ChEBI" id="CHEBI:57540"/>
    </cofactor>
</comment>
<comment type="caution">
    <text evidence="18">Lacks conserved residue(s) required for the propagation of feature annotation.</text>
</comment>
<dbReference type="EMBL" id="CP022315">
    <property type="protein sequence ID" value="ASK63341.1"/>
    <property type="molecule type" value="Genomic_DNA"/>
</dbReference>
<feature type="binding site" evidence="18">
    <location>
        <begin position="127"/>
        <end position="128"/>
    </location>
    <ligand>
        <name>NAD(+)</name>
        <dbReference type="ChEBI" id="CHEBI:57540"/>
    </ligand>
</feature>
<name>A0A220U682_9BACI</name>
<keyword evidence="10 18" id="KW-0028">Amino-acid biosynthesis</keyword>
<evidence type="ECO:0000256" key="18">
    <source>
        <dbReference type="HAMAP-Rule" id="MF_00110"/>
    </source>
</evidence>
<proteinExistence type="inferred from homology"/>
<dbReference type="InterPro" id="IPR050071">
    <property type="entry name" value="Dehydroquinate_synthase"/>
</dbReference>
<evidence type="ECO:0000259" key="20">
    <source>
        <dbReference type="Pfam" id="PF24621"/>
    </source>
</evidence>
<comment type="similarity">
    <text evidence="6 18">Belongs to the sugar phosphate cyclases superfamily. Dehydroquinate synthase family.</text>
</comment>
<dbReference type="InterPro" id="IPR030960">
    <property type="entry name" value="DHQS/DOIS_N"/>
</dbReference>
<evidence type="ECO:0000256" key="9">
    <source>
        <dbReference type="ARBA" id="ARBA00022490"/>
    </source>
</evidence>
<dbReference type="Gene3D" id="3.40.50.1970">
    <property type="match status" value="1"/>
</dbReference>
<gene>
    <name evidence="18" type="primary">aroB</name>
    <name evidence="21" type="ORF">CFK37_14840</name>
</gene>
<dbReference type="EC" id="4.2.3.4" evidence="7 18"/>
<dbReference type="PANTHER" id="PTHR43622">
    <property type="entry name" value="3-DEHYDROQUINATE SYNTHASE"/>
    <property type="match status" value="1"/>
</dbReference>
<keyword evidence="15 18" id="KW-0057">Aromatic amino acid biosynthesis</keyword>
<dbReference type="PANTHER" id="PTHR43622:SF7">
    <property type="entry name" value="3-DEHYDROQUINATE SYNTHASE, CHLOROPLASTIC"/>
    <property type="match status" value="1"/>
</dbReference>
<dbReference type="Pfam" id="PF01761">
    <property type="entry name" value="DHQ_synthase"/>
    <property type="match status" value="1"/>
</dbReference>
<feature type="binding site" evidence="18">
    <location>
        <position position="148"/>
    </location>
    <ligand>
        <name>NAD(+)</name>
        <dbReference type="ChEBI" id="CHEBI:57540"/>
    </ligand>
</feature>
<comment type="function">
    <text evidence="18">Catalyzes the conversion of 3-deoxy-D-arabino-heptulosonate 7-phosphate (DAHP) to dehydroquinate (DHQ).</text>
</comment>
<feature type="binding site" evidence="18">
    <location>
        <position position="242"/>
    </location>
    <ligand>
        <name>Zn(2+)</name>
        <dbReference type="ChEBI" id="CHEBI:29105"/>
    </ligand>
</feature>
<feature type="binding site" evidence="18">
    <location>
        <position position="259"/>
    </location>
    <ligand>
        <name>Zn(2+)</name>
        <dbReference type="ChEBI" id="CHEBI:29105"/>
    </ligand>
</feature>
<keyword evidence="16 18" id="KW-0456">Lyase</keyword>
<comment type="pathway">
    <text evidence="5 18">Metabolic intermediate biosynthesis; chorismate biosynthesis; chorismate from D-erythrose 4-phosphate and phosphoenolpyruvate: step 2/7.</text>
</comment>
<feature type="domain" description="3-dehydroquinate synthase N-terminal" evidence="19">
    <location>
        <begin position="65"/>
        <end position="176"/>
    </location>
</feature>
<dbReference type="CDD" id="cd08195">
    <property type="entry name" value="DHQS"/>
    <property type="match status" value="1"/>
</dbReference>
<dbReference type="Proteomes" id="UP000198312">
    <property type="component" value="Chromosome"/>
</dbReference>
<dbReference type="Pfam" id="PF24621">
    <property type="entry name" value="DHQS_C"/>
    <property type="match status" value="1"/>
</dbReference>
<dbReference type="KEGG" id="vil:CFK37_14840"/>
<dbReference type="InterPro" id="IPR056179">
    <property type="entry name" value="DHQS_C"/>
</dbReference>
<evidence type="ECO:0000313" key="22">
    <source>
        <dbReference type="Proteomes" id="UP000198312"/>
    </source>
</evidence>
<evidence type="ECO:0000256" key="1">
    <source>
        <dbReference type="ARBA" id="ARBA00001393"/>
    </source>
</evidence>
<evidence type="ECO:0000256" key="12">
    <source>
        <dbReference type="ARBA" id="ARBA00022741"/>
    </source>
</evidence>
<dbReference type="HAMAP" id="MF_00110">
    <property type="entry name" value="DHQ_synthase"/>
    <property type="match status" value="1"/>
</dbReference>
<evidence type="ECO:0000256" key="14">
    <source>
        <dbReference type="ARBA" id="ARBA00023027"/>
    </source>
</evidence>
<dbReference type="RefSeq" id="WP_089062600.1">
    <property type="nucleotide sequence ID" value="NZ_CP022315.1"/>
</dbReference>
<evidence type="ECO:0000256" key="5">
    <source>
        <dbReference type="ARBA" id="ARBA00004661"/>
    </source>
</evidence>
<feature type="domain" description="3-dehydroquinate synthase C-terminal" evidence="20">
    <location>
        <begin position="178"/>
        <end position="318"/>
    </location>
</feature>
<evidence type="ECO:0000256" key="7">
    <source>
        <dbReference type="ARBA" id="ARBA00013031"/>
    </source>
</evidence>
<dbReference type="GO" id="GO:0008652">
    <property type="term" value="P:amino acid biosynthetic process"/>
    <property type="evidence" value="ECO:0007669"/>
    <property type="project" value="UniProtKB-KW"/>
</dbReference>
<dbReference type="GO" id="GO:0000166">
    <property type="term" value="F:nucleotide binding"/>
    <property type="evidence" value="ECO:0007669"/>
    <property type="project" value="UniProtKB-KW"/>
</dbReference>
<dbReference type="InterPro" id="IPR030963">
    <property type="entry name" value="DHQ_synth_fam"/>
</dbReference>
<evidence type="ECO:0000259" key="19">
    <source>
        <dbReference type="Pfam" id="PF01761"/>
    </source>
</evidence>
<sequence length="360" mass="40287">MTCLNVQTSTNQYSIFIDENIRHETDKYLPKTYSSILIVTDEQVADLYLNDVKESLAGRSNVFHTVIKNGEQSKDIDTFYQLQTKGIECGLDRRSLIIALGGGVIGDLAGFVAATFMRGIDYVQLPTTILAHDSSVGGKVAINHKLGKNLIGNFYPPEAVIYDIQTLHSLVPKEIRSGYAEIVKEALIADKELFADIMDAKLSNLTTTMLKEHIFRGVQIKKHFVQTDEKEKGIRAYLNFGHTLGHALEAEYGYGSLAHGEAVAIGMLFAMEVSNDIYSINLPVDILVNWLRANNYPVHLEKINTDRVLARMKSDKKTVNDQVQMVLLSDIGNPVSVKITDMDLQNYLKSFLIKMARDRK</sequence>
<evidence type="ECO:0000256" key="4">
    <source>
        <dbReference type="ARBA" id="ARBA00004496"/>
    </source>
</evidence>
<dbReference type="GO" id="GO:0009423">
    <property type="term" value="P:chorismate biosynthetic process"/>
    <property type="evidence" value="ECO:0007669"/>
    <property type="project" value="UniProtKB-UniRule"/>
</dbReference>
<comment type="subcellular location">
    <subcellularLocation>
        <location evidence="4 18">Cytoplasm</location>
    </subcellularLocation>
</comment>
<dbReference type="Gene3D" id="1.20.1090.10">
    <property type="entry name" value="Dehydroquinate synthase-like - alpha domain"/>
    <property type="match status" value="1"/>
</dbReference>
<evidence type="ECO:0000256" key="2">
    <source>
        <dbReference type="ARBA" id="ARBA00001911"/>
    </source>
</evidence>
<reference evidence="21 22" key="1">
    <citation type="submission" date="2017-07" db="EMBL/GenBank/DDBJ databases">
        <title>Virgibacillus sp. LM2416.</title>
        <authorList>
            <person name="Tak E.J."/>
            <person name="Bae J.-W."/>
        </authorList>
    </citation>
    <scope>NUCLEOTIDE SEQUENCE [LARGE SCALE GENOMIC DNA]</scope>
    <source>
        <strain evidence="21 22">LM2416</strain>
    </source>
</reference>
<keyword evidence="9 18" id="KW-0963">Cytoplasm</keyword>
<evidence type="ECO:0000256" key="15">
    <source>
        <dbReference type="ARBA" id="ARBA00023141"/>
    </source>
</evidence>
<keyword evidence="13 18" id="KW-0862">Zinc</keyword>
<dbReference type="GO" id="GO:0003856">
    <property type="term" value="F:3-dehydroquinate synthase activity"/>
    <property type="evidence" value="ECO:0007669"/>
    <property type="project" value="UniProtKB-UniRule"/>
</dbReference>
<evidence type="ECO:0000256" key="3">
    <source>
        <dbReference type="ARBA" id="ARBA00001947"/>
    </source>
</evidence>
<dbReference type="PIRSF" id="PIRSF001455">
    <property type="entry name" value="DHQ_synth"/>
    <property type="match status" value="1"/>
</dbReference>
<protein>
    <recommendedName>
        <fullName evidence="8 18">3-dehydroquinate synthase</fullName>
        <shortName evidence="18">DHQS</shortName>
        <ecNumber evidence="7 18">4.2.3.4</ecNumber>
    </recommendedName>
</protein>
<keyword evidence="12 18" id="KW-0547">Nucleotide-binding</keyword>
<dbReference type="FunFam" id="3.40.50.1970:FF:000007">
    <property type="entry name" value="Pentafunctional AROM polypeptide"/>
    <property type="match status" value="1"/>
</dbReference>